<evidence type="ECO:0000256" key="4">
    <source>
        <dbReference type="ARBA" id="ARBA00022490"/>
    </source>
</evidence>
<reference evidence="15 16" key="1">
    <citation type="submission" date="2019-09" db="EMBL/GenBank/DDBJ databases">
        <title>Draft genome sequencing and comparative genomics of hatchery-associated Vibrios.</title>
        <authorList>
            <person name="Kehlet-Delgado H."/>
            <person name="Mueller R.S."/>
        </authorList>
    </citation>
    <scope>NUCLEOTIDE SEQUENCE [LARGE SCALE GENOMIC DNA]</scope>
    <source>
        <strain evidence="15 16">081416A</strain>
    </source>
</reference>
<accession>A0A0H0YHL9</accession>
<dbReference type="PRINTS" id="PR00040">
    <property type="entry name" value="HTHMERR"/>
</dbReference>
<dbReference type="NCBIfam" id="TIGR02044">
    <property type="entry name" value="CueR"/>
    <property type="match status" value="1"/>
</dbReference>
<reference evidence="14 17" key="2">
    <citation type="submission" date="2020-04" db="EMBL/GenBank/DDBJ databases">
        <title>Whole-genome sequencing of Vibrio spp. from China reveals different genetic environments of blaCTX-M-14 among diverse lineages.</title>
        <authorList>
            <person name="Zheng Z."/>
            <person name="Ye L."/>
            <person name="Chen S."/>
        </authorList>
    </citation>
    <scope>NUCLEOTIDE SEQUENCE [LARGE SCALE GENOMIC DNA]</scope>
    <source>
        <strain evidence="14 17">Vb1636</strain>
    </source>
</reference>
<dbReference type="GO" id="GO:0005737">
    <property type="term" value="C:cytoplasm"/>
    <property type="evidence" value="ECO:0007669"/>
    <property type="project" value="UniProtKB-SubCell"/>
</dbReference>
<comment type="caution">
    <text evidence="14">The sequence shown here is derived from an EMBL/GenBank/DDBJ whole genome shotgun (WGS) entry which is preliminary data.</text>
</comment>
<evidence type="ECO:0000256" key="1">
    <source>
        <dbReference type="ARBA" id="ARBA00004496"/>
    </source>
</evidence>
<dbReference type="GO" id="GO:0005507">
    <property type="term" value="F:copper ion binding"/>
    <property type="evidence" value="ECO:0007669"/>
    <property type="project" value="InterPro"/>
</dbReference>
<comment type="subcellular location">
    <subcellularLocation>
        <location evidence="1">Cytoplasm</location>
    </subcellularLocation>
</comment>
<dbReference type="SMART" id="SM00422">
    <property type="entry name" value="HTH_MERR"/>
    <property type="match status" value="1"/>
</dbReference>
<dbReference type="InterPro" id="IPR047057">
    <property type="entry name" value="MerR_fam"/>
</dbReference>
<evidence type="ECO:0000256" key="3">
    <source>
        <dbReference type="ARBA" id="ARBA00017250"/>
    </source>
</evidence>
<dbReference type="Gene3D" id="1.10.1660.10">
    <property type="match status" value="1"/>
</dbReference>
<dbReference type="PANTHER" id="PTHR30204">
    <property type="entry name" value="REDOX-CYCLING DRUG-SENSING TRANSCRIPTIONAL ACTIVATOR SOXR"/>
    <property type="match status" value="1"/>
</dbReference>
<dbReference type="EMBL" id="VTYF01000003">
    <property type="protein sequence ID" value="NOI08746.1"/>
    <property type="molecule type" value="Genomic_DNA"/>
</dbReference>
<dbReference type="GO" id="GO:0003677">
    <property type="term" value="F:DNA binding"/>
    <property type="evidence" value="ECO:0007669"/>
    <property type="project" value="UniProtKB-KW"/>
</dbReference>
<keyword evidence="8" id="KW-0238">DNA-binding</keyword>
<dbReference type="eggNOG" id="COG0789">
    <property type="taxonomic scope" value="Bacteria"/>
</dbReference>
<dbReference type="AlphaFoldDB" id="A0A0H0YHL9"/>
<dbReference type="GO" id="GO:0003700">
    <property type="term" value="F:DNA-binding transcription factor activity"/>
    <property type="evidence" value="ECO:0007669"/>
    <property type="project" value="InterPro"/>
</dbReference>
<evidence type="ECO:0000256" key="10">
    <source>
        <dbReference type="ARBA" id="ARBA00023163"/>
    </source>
</evidence>
<sequence>MNIGAVAKLTGLSSKSIRLYEDKGIISPPARSDSGYREYSDNHIQELNLVSRAKSAGFSLQECKEFVQLAHNPNRKSSEVKARTMDKLREVEEKIAHLMEIKTQLEGWVSSCPGDAESRCPIIDELTK</sequence>
<keyword evidence="5" id="KW-0479">Metal-binding</keyword>
<dbReference type="PANTHER" id="PTHR30204:SF16">
    <property type="entry name" value="HTH-TYPE TRANSCRIPTIONAL REGULATOR CUER"/>
    <property type="match status" value="1"/>
</dbReference>
<evidence type="ECO:0000256" key="9">
    <source>
        <dbReference type="ARBA" id="ARBA00023159"/>
    </source>
</evidence>
<evidence type="ECO:0000256" key="2">
    <source>
        <dbReference type="ARBA" id="ARBA00011738"/>
    </source>
</evidence>
<evidence type="ECO:0000256" key="8">
    <source>
        <dbReference type="ARBA" id="ARBA00023125"/>
    </source>
</evidence>
<keyword evidence="6" id="KW-0186">Copper</keyword>
<dbReference type="InterPro" id="IPR011789">
    <property type="entry name" value="CueR"/>
</dbReference>
<dbReference type="GeneID" id="75166102"/>
<evidence type="ECO:0000313" key="15">
    <source>
        <dbReference type="EMBL" id="NOI08746.1"/>
    </source>
</evidence>
<dbReference type="InterPro" id="IPR000551">
    <property type="entry name" value="MerR-type_HTH_dom"/>
</dbReference>
<dbReference type="GO" id="GO:0045893">
    <property type="term" value="P:positive regulation of DNA-templated transcription"/>
    <property type="evidence" value="ECO:0007669"/>
    <property type="project" value="InterPro"/>
</dbReference>
<dbReference type="Proteomes" id="UP000532247">
    <property type="component" value="Unassembled WGS sequence"/>
</dbReference>
<keyword evidence="9" id="KW-0010">Activator</keyword>
<dbReference type="Proteomes" id="UP000565155">
    <property type="component" value="Unassembled WGS sequence"/>
</dbReference>
<evidence type="ECO:0000256" key="5">
    <source>
        <dbReference type="ARBA" id="ARBA00022723"/>
    </source>
</evidence>
<evidence type="ECO:0000259" key="13">
    <source>
        <dbReference type="PROSITE" id="PS50937"/>
    </source>
</evidence>
<evidence type="ECO:0000256" key="11">
    <source>
        <dbReference type="ARBA" id="ARBA00031472"/>
    </source>
</evidence>
<dbReference type="Pfam" id="PF13411">
    <property type="entry name" value="MerR_1"/>
    <property type="match status" value="1"/>
</dbReference>
<dbReference type="RefSeq" id="WP_005376627.1">
    <property type="nucleotide sequence ID" value="NZ_AP023186.1"/>
</dbReference>
<keyword evidence="7" id="KW-0805">Transcription regulation</keyword>
<dbReference type="CDD" id="cd01108">
    <property type="entry name" value="HTH_CueR"/>
    <property type="match status" value="1"/>
</dbReference>
<evidence type="ECO:0000313" key="16">
    <source>
        <dbReference type="Proteomes" id="UP000532247"/>
    </source>
</evidence>
<dbReference type="PROSITE" id="PS50937">
    <property type="entry name" value="HTH_MERR_2"/>
    <property type="match status" value="1"/>
</dbReference>
<dbReference type="STRING" id="663.BAU10_18680"/>
<feature type="domain" description="HTH merR-type" evidence="13">
    <location>
        <begin position="1"/>
        <end position="69"/>
    </location>
</feature>
<evidence type="ECO:0000313" key="14">
    <source>
        <dbReference type="EMBL" id="NMR74628.1"/>
    </source>
</evidence>
<evidence type="ECO:0000256" key="7">
    <source>
        <dbReference type="ARBA" id="ARBA00023015"/>
    </source>
</evidence>
<dbReference type="PROSITE" id="PS00552">
    <property type="entry name" value="HTH_MERR_1"/>
    <property type="match status" value="1"/>
</dbReference>
<gene>
    <name evidence="14" type="primary">cueR</name>
    <name evidence="15" type="ORF">F0254_07675</name>
    <name evidence="14" type="ORF">HKB35_13505</name>
</gene>
<keyword evidence="4" id="KW-0963">Cytoplasm</keyword>
<dbReference type="SUPFAM" id="SSF46955">
    <property type="entry name" value="Putative DNA-binding domain"/>
    <property type="match status" value="1"/>
</dbReference>
<organism evidence="14 17">
    <name type="scientific">Vibrio alginolyticus</name>
    <dbReference type="NCBI Taxonomy" id="663"/>
    <lineage>
        <taxon>Bacteria</taxon>
        <taxon>Pseudomonadati</taxon>
        <taxon>Pseudomonadota</taxon>
        <taxon>Gammaproteobacteria</taxon>
        <taxon>Vibrionales</taxon>
        <taxon>Vibrionaceae</taxon>
        <taxon>Vibrio</taxon>
    </lineage>
</organism>
<evidence type="ECO:0000256" key="6">
    <source>
        <dbReference type="ARBA" id="ARBA00023008"/>
    </source>
</evidence>
<comment type="subunit">
    <text evidence="2">Homodimer.</text>
</comment>
<evidence type="ECO:0000313" key="17">
    <source>
        <dbReference type="Proteomes" id="UP000565155"/>
    </source>
</evidence>
<name>A0A0H0YHL9_VIBAL</name>
<proteinExistence type="predicted"/>
<evidence type="ECO:0000256" key="12">
    <source>
        <dbReference type="ARBA" id="ARBA00032335"/>
    </source>
</evidence>
<dbReference type="EMBL" id="JABCMA010000014">
    <property type="protein sequence ID" value="NMR74628.1"/>
    <property type="molecule type" value="Genomic_DNA"/>
</dbReference>
<dbReference type="OrthoDB" id="9802039at2"/>
<dbReference type="InterPro" id="IPR009061">
    <property type="entry name" value="DNA-bd_dom_put_sf"/>
</dbReference>
<keyword evidence="10" id="KW-0804">Transcription</keyword>
<protein>
    <recommendedName>
        <fullName evidence="3">HTH-type transcriptional regulator CueR</fullName>
    </recommendedName>
    <alternativeName>
        <fullName evidence="12">Copper efflux regulator</fullName>
    </alternativeName>
    <alternativeName>
        <fullName evidence="11">Copper export regulator</fullName>
    </alternativeName>
</protein>